<evidence type="ECO:0000256" key="7">
    <source>
        <dbReference type="ARBA" id="ARBA00023136"/>
    </source>
</evidence>
<dbReference type="PANTHER" id="PTHR43790:SF3">
    <property type="entry name" value="D-ALLOSE IMPORT ATP-BINDING PROTEIN ALSA-RELATED"/>
    <property type="match status" value="1"/>
</dbReference>
<comment type="caution">
    <text evidence="9">The sequence shown here is derived from an EMBL/GenBank/DDBJ whole genome shotgun (WGS) entry which is preliminary data.</text>
</comment>
<dbReference type="InterPro" id="IPR003439">
    <property type="entry name" value="ABC_transporter-like_ATP-bd"/>
</dbReference>
<accession>X1CUH8</accession>
<dbReference type="GO" id="GO:0005524">
    <property type="term" value="F:ATP binding"/>
    <property type="evidence" value="ECO:0007669"/>
    <property type="project" value="UniProtKB-KW"/>
</dbReference>
<name>X1CUH8_9ZZZZ</name>
<feature type="non-terminal residue" evidence="9">
    <location>
        <position position="196"/>
    </location>
</feature>
<evidence type="ECO:0000256" key="4">
    <source>
        <dbReference type="ARBA" id="ARBA00022741"/>
    </source>
</evidence>
<evidence type="ECO:0000259" key="8">
    <source>
        <dbReference type="PROSITE" id="PS50893"/>
    </source>
</evidence>
<dbReference type="Gene3D" id="3.40.50.300">
    <property type="entry name" value="P-loop containing nucleotide triphosphate hydrolases"/>
    <property type="match status" value="1"/>
</dbReference>
<dbReference type="AlphaFoldDB" id="X1CUH8"/>
<feature type="domain" description="ABC transporter" evidence="8">
    <location>
        <begin position="2"/>
        <end position="196"/>
    </location>
</feature>
<dbReference type="InterPro" id="IPR050107">
    <property type="entry name" value="ABC_carbohydrate_import_ATPase"/>
</dbReference>
<evidence type="ECO:0000256" key="2">
    <source>
        <dbReference type="ARBA" id="ARBA00022475"/>
    </source>
</evidence>
<dbReference type="InterPro" id="IPR027417">
    <property type="entry name" value="P-loop_NTPase"/>
</dbReference>
<sequence>KFPGVVALDGVTFEIDKGEVHALVGENGAGKSTLMKILSGLYQPDDGEITFHGEEIKHLNPKQVQELGISTIYQELNLCSNLTVGENIYLGKEPVQTLFNIVKEEQIAEESEKYLKMLASDIDPRRMIDQLSIAEQQIVEIAKALSYESEVIIMDEPTSSLTINETEKLLEIVKSLKEQGHSIVYISHRIDEVFKV</sequence>
<keyword evidence="5" id="KW-0067">ATP-binding</keyword>
<evidence type="ECO:0000256" key="6">
    <source>
        <dbReference type="ARBA" id="ARBA00022967"/>
    </source>
</evidence>
<dbReference type="Pfam" id="PF00005">
    <property type="entry name" value="ABC_tran"/>
    <property type="match status" value="1"/>
</dbReference>
<dbReference type="PANTHER" id="PTHR43790">
    <property type="entry name" value="CARBOHYDRATE TRANSPORT ATP-BINDING PROTEIN MG119-RELATED"/>
    <property type="match status" value="1"/>
</dbReference>
<dbReference type="SMART" id="SM00382">
    <property type="entry name" value="AAA"/>
    <property type="match status" value="1"/>
</dbReference>
<dbReference type="PROSITE" id="PS50893">
    <property type="entry name" value="ABC_TRANSPORTER_2"/>
    <property type="match status" value="1"/>
</dbReference>
<dbReference type="EMBL" id="BART01035211">
    <property type="protein sequence ID" value="GAH12151.1"/>
    <property type="molecule type" value="Genomic_DNA"/>
</dbReference>
<evidence type="ECO:0000256" key="3">
    <source>
        <dbReference type="ARBA" id="ARBA00022597"/>
    </source>
</evidence>
<feature type="non-terminal residue" evidence="9">
    <location>
        <position position="1"/>
    </location>
</feature>
<keyword evidence="4" id="KW-0547">Nucleotide-binding</keyword>
<evidence type="ECO:0000256" key="1">
    <source>
        <dbReference type="ARBA" id="ARBA00022448"/>
    </source>
</evidence>
<keyword evidence="6" id="KW-1278">Translocase</keyword>
<keyword evidence="3" id="KW-0762">Sugar transport</keyword>
<reference evidence="9" key="1">
    <citation type="journal article" date="2014" name="Front. Microbiol.">
        <title>High frequency of phylogenetically diverse reductive dehalogenase-homologous genes in deep subseafloor sedimentary metagenomes.</title>
        <authorList>
            <person name="Kawai M."/>
            <person name="Futagami T."/>
            <person name="Toyoda A."/>
            <person name="Takaki Y."/>
            <person name="Nishi S."/>
            <person name="Hori S."/>
            <person name="Arai W."/>
            <person name="Tsubouchi T."/>
            <person name="Morono Y."/>
            <person name="Uchiyama I."/>
            <person name="Ito T."/>
            <person name="Fujiyama A."/>
            <person name="Inagaki F."/>
            <person name="Takami H."/>
        </authorList>
    </citation>
    <scope>NUCLEOTIDE SEQUENCE</scope>
    <source>
        <strain evidence="9">Expedition CK06-06</strain>
    </source>
</reference>
<evidence type="ECO:0000256" key="5">
    <source>
        <dbReference type="ARBA" id="ARBA00022840"/>
    </source>
</evidence>
<dbReference type="InterPro" id="IPR003593">
    <property type="entry name" value="AAA+_ATPase"/>
</dbReference>
<protein>
    <recommendedName>
        <fullName evidence="8">ABC transporter domain-containing protein</fullName>
    </recommendedName>
</protein>
<dbReference type="GO" id="GO:0016887">
    <property type="term" value="F:ATP hydrolysis activity"/>
    <property type="evidence" value="ECO:0007669"/>
    <property type="project" value="InterPro"/>
</dbReference>
<evidence type="ECO:0000313" key="9">
    <source>
        <dbReference type="EMBL" id="GAH12151.1"/>
    </source>
</evidence>
<gene>
    <name evidence="9" type="ORF">S01H4_59906</name>
</gene>
<keyword evidence="1" id="KW-0813">Transport</keyword>
<keyword evidence="2" id="KW-1003">Cell membrane</keyword>
<dbReference type="CDD" id="cd03216">
    <property type="entry name" value="ABC_Carb_Monos_I"/>
    <property type="match status" value="1"/>
</dbReference>
<organism evidence="9">
    <name type="scientific">marine sediment metagenome</name>
    <dbReference type="NCBI Taxonomy" id="412755"/>
    <lineage>
        <taxon>unclassified sequences</taxon>
        <taxon>metagenomes</taxon>
        <taxon>ecological metagenomes</taxon>
    </lineage>
</organism>
<keyword evidence="7" id="KW-0472">Membrane</keyword>
<dbReference type="SUPFAM" id="SSF52540">
    <property type="entry name" value="P-loop containing nucleoside triphosphate hydrolases"/>
    <property type="match status" value="1"/>
</dbReference>
<proteinExistence type="predicted"/>